<dbReference type="EMBL" id="NTJZ01000006">
    <property type="protein sequence ID" value="PDH33839.1"/>
    <property type="molecule type" value="Genomic_DNA"/>
</dbReference>
<dbReference type="InterPro" id="IPR019468">
    <property type="entry name" value="AdenyloSucc_lyase_C"/>
</dbReference>
<dbReference type="PANTHER" id="PTHR43172:SF2">
    <property type="entry name" value="ADENYLOSUCCINATE LYASE C-TERMINAL DOMAIN-CONTAINING PROTEIN"/>
    <property type="match status" value="1"/>
</dbReference>
<organism evidence="3 4">
    <name type="scientific">OM182 bacterium MED-G28</name>
    <dbReference type="NCBI Taxonomy" id="1986256"/>
    <lineage>
        <taxon>Bacteria</taxon>
        <taxon>Pseudomonadati</taxon>
        <taxon>Pseudomonadota</taxon>
        <taxon>Gammaproteobacteria</taxon>
        <taxon>OMG group</taxon>
        <taxon>OM182 clade</taxon>
    </lineage>
</organism>
<dbReference type="AlphaFoldDB" id="A0A2A5WBI1"/>
<evidence type="ECO:0000256" key="1">
    <source>
        <dbReference type="ARBA" id="ARBA00034772"/>
    </source>
</evidence>
<dbReference type="PRINTS" id="PR00149">
    <property type="entry name" value="FUMRATELYASE"/>
</dbReference>
<comment type="caution">
    <text evidence="3">The sequence shown here is derived from an EMBL/GenBank/DDBJ whole genome shotgun (WGS) entry which is preliminary data.</text>
</comment>
<gene>
    <name evidence="3" type="ORF">CNF02_07370</name>
</gene>
<dbReference type="InterPro" id="IPR008948">
    <property type="entry name" value="L-Aspartase-like"/>
</dbReference>
<reference evidence="3 4" key="1">
    <citation type="submission" date="2017-08" db="EMBL/GenBank/DDBJ databases">
        <title>Fine stratification of microbial communities through a metagenomic profile of the photic zone.</title>
        <authorList>
            <person name="Haro-Moreno J.M."/>
            <person name="Lopez-Perez M."/>
            <person name="De La Torre J."/>
            <person name="Picazo A."/>
            <person name="Camacho A."/>
            <person name="Rodriguez-Valera F."/>
        </authorList>
    </citation>
    <scope>NUCLEOTIDE SEQUENCE [LARGE SCALE GENOMIC DNA]</scope>
    <source>
        <strain evidence="3">MED-G28</strain>
    </source>
</reference>
<dbReference type="Gene3D" id="1.20.200.10">
    <property type="entry name" value="Fumarase/aspartase (Central domain)"/>
    <property type="match status" value="1"/>
</dbReference>
<dbReference type="SMART" id="SM00998">
    <property type="entry name" value="ADSL_C"/>
    <property type="match status" value="1"/>
</dbReference>
<dbReference type="InterPro" id="IPR000362">
    <property type="entry name" value="Fumarate_lyase_fam"/>
</dbReference>
<evidence type="ECO:0000259" key="2">
    <source>
        <dbReference type="SMART" id="SM00998"/>
    </source>
</evidence>
<accession>A0A2A5WBI1</accession>
<dbReference type="Proteomes" id="UP000219329">
    <property type="component" value="Unassembled WGS sequence"/>
</dbReference>
<proteinExistence type="inferred from homology"/>
<dbReference type="PRINTS" id="PR00145">
    <property type="entry name" value="ARGSUCLYASE"/>
</dbReference>
<dbReference type="Pfam" id="PF00206">
    <property type="entry name" value="Lyase_1"/>
    <property type="match status" value="1"/>
</dbReference>
<evidence type="ECO:0000313" key="4">
    <source>
        <dbReference type="Proteomes" id="UP000219329"/>
    </source>
</evidence>
<dbReference type="GO" id="GO:0016829">
    <property type="term" value="F:lyase activity"/>
    <property type="evidence" value="ECO:0007669"/>
    <property type="project" value="UniProtKB-KW"/>
</dbReference>
<evidence type="ECO:0000313" key="3">
    <source>
        <dbReference type="EMBL" id="PDH33839.1"/>
    </source>
</evidence>
<comment type="similarity">
    <text evidence="1">Belongs to the class-II fumarase/aspartase family.</text>
</comment>
<keyword evidence="3" id="KW-0456">Lyase</keyword>
<dbReference type="Gene3D" id="1.10.40.30">
    <property type="entry name" value="Fumarase/aspartase (C-terminal domain)"/>
    <property type="match status" value="1"/>
</dbReference>
<dbReference type="InterPro" id="IPR022761">
    <property type="entry name" value="Fumarate_lyase_N"/>
</dbReference>
<dbReference type="PANTHER" id="PTHR43172">
    <property type="entry name" value="ADENYLOSUCCINATE LYASE"/>
    <property type="match status" value="1"/>
</dbReference>
<protein>
    <submittedName>
        <fullName evidence="3">Fumarate lyase</fullName>
    </submittedName>
</protein>
<feature type="domain" description="Adenylosuccinate lyase C-terminal" evidence="2">
    <location>
        <begin position="360"/>
        <end position="434"/>
    </location>
</feature>
<sequence>MVSAFDSHISSTLFADSELASFFSDEAEIKSLIQVEGELAKVQAALGVIPQQEGETISSVLGTLTIDPAVVSDGFKKDGIPIPALLKVVRTNLGDREANFLHWGATSQDVMDTALILRIKSAVVVIEKRIKTLNERLAELAQQHRATVMIARTRNQNAAPTVFGLKVVNWFMPLLRQRQRLHELLPRLLIVQLGGAVGTNAALGSRGIEISNALANTLELNPASPWHVQRDSIVEFSNWLAMTAGVLAKMAQDLLLMAQSEVGEISFNNGGKSSTMPNKLNPVLPESIVALASFCRTQSDLMQQTLHGQNERDGIGMSMERLVLGPLTCAAGACINLAQRSIDTVKINQQKMLSNLEADNGQVLAEAAVFELSSVIPRVDAAGLVASACQLSVENRSHMLDELSALVSVDIDWENLKQPANYLGSADEIIDRAIRENNSVA</sequence>
<dbReference type="SUPFAM" id="SSF48557">
    <property type="entry name" value="L-aspartase-like"/>
    <property type="match status" value="1"/>
</dbReference>
<name>A0A2A5WBI1_9GAMM</name>